<dbReference type="EC" id="6.3.2.9" evidence="12"/>
<comment type="similarity">
    <text evidence="12">Belongs to the MurCDEF family.</text>
</comment>
<dbReference type="PANTHER" id="PTHR43692:SF1">
    <property type="entry name" value="UDP-N-ACETYLMURAMOYLALANINE--D-GLUTAMATE LIGASE"/>
    <property type="match status" value="1"/>
</dbReference>
<evidence type="ECO:0000256" key="4">
    <source>
        <dbReference type="ARBA" id="ARBA00022598"/>
    </source>
</evidence>
<dbReference type="SUPFAM" id="SSF51984">
    <property type="entry name" value="MurCD N-terminal domain"/>
    <property type="match status" value="1"/>
</dbReference>
<evidence type="ECO:0000256" key="7">
    <source>
        <dbReference type="ARBA" id="ARBA00022840"/>
    </source>
</evidence>
<comment type="subcellular location">
    <subcellularLocation>
        <location evidence="1 12">Cytoplasm</location>
    </subcellularLocation>
</comment>
<dbReference type="InterPro" id="IPR013221">
    <property type="entry name" value="Mur_ligase_cen"/>
</dbReference>
<comment type="function">
    <text evidence="12">Cell wall formation. Catalyzes the addition of glutamate to the nucleotide precursor UDP-N-acetylmuramoyl-L-alanine (UMA).</text>
</comment>
<keyword evidence="10 12" id="KW-0131">Cell cycle</keyword>
<protein>
    <recommendedName>
        <fullName evidence="12">UDP-N-acetylmuramoylalanine--D-glutamate ligase</fullName>
        <ecNumber evidence="12">6.3.2.9</ecNumber>
    </recommendedName>
    <alternativeName>
        <fullName evidence="12">D-glutamic acid-adding enzyme</fullName>
    </alternativeName>
    <alternativeName>
        <fullName evidence="12">UDP-N-acetylmuramoyl-L-alanyl-D-glutamate synthetase</fullName>
    </alternativeName>
</protein>
<keyword evidence="9 12" id="KW-0573">Peptidoglycan synthesis</keyword>
<gene>
    <name evidence="14" type="primary">murD_1</name>
    <name evidence="12" type="synonym">murD</name>
    <name evidence="14" type="ORF">F130042H8_00880</name>
</gene>
<evidence type="ECO:0000256" key="8">
    <source>
        <dbReference type="ARBA" id="ARBA00022960"/>
    </source>
</evidence>
<evidence type="ECO:0000256" key="11">
    <source>
        <dbReference type="ARBA" id="ARBA00023316"/>
    </source>
</evidence>
<evidence type="ECO:0000256" key="2">
    <source>
        <dbReference type="ARBA" id="ARBA00004752"/>
    </source>
</evidence>
<evidence type="ECO:0000259" key="13">
    <source>
        <dbReference type="Pfam" id="PF08245"/>
    </source>
</evidence>
<evidence type="ECO:0000256" key="10">
    <source>
        <dbReference type="ARBA" id="ARBA00023306"/>
    </source>
</evidence>
<evidence type="ECO:0000256" key="6">
    <source>
        <dbReference type="ARBA" id="ARBA00022741"/>
    </source>
</evidence>
<keyword evidence="7 12" id="KW-0067">ATP-binding</keyword>
<dbReference type="Pfam" id="PF08245">
    <property type="entry name" value="Mur_ligase_M"/>
    <property type="match status" value="1"/>
</dbReference>
<keyword evidence="5 12" id="KW-0132">Cell division</keyword>
<keyword evidence="3 12" id="KW-0963">Cytoplasm</keyword>
<dbReference type="GO" id="GO:0016874">
    <property type="term" value="F:ligase activity"/>
    <property type="evidence" value="ECO:0007669"/>
    <property type="project" value="UniProtKB-KW"/>
</dbReference>
<keyword evidence="15" id="KW-1185">Reference proteome</keyword>
<dbReference type="PANTHER" id="PTHR43692">
    <property type="entry name" value="UDP-N-ACETYLMURAMOYLALANINE--D-GLUTAMATE LIGASE"/>
    <property type="match status" value="1"/>
</dbReference>
<evidence type="ECO:0000256" key="12">
    <source>
        <dbReference type="HAMAP-Rule" id="MF_00639"/>
    </source>
</evidence>
<sequence length="474" mass="54243">MIEKIEPWIQGKRVLLLGFGREGRSTYNVLRRLGTCSVLDVADQLALEDQPEGIETWISGPDYQSCLNDYDVVFKSPGVVLERPAEEYRCQILSQTEVFFQCFRDQIIGITGTKGKSTITTLLYHLLKHAGYDTILAGNIGIPVFDLMEDIRPETIIVCELSCHQLEYMTVSPHIAVLSNIHEEHLDHYGTMEKYVRAKEHIFLNQRPEDVLICSVQCLPEPGECVSRLITACPAFAEPPLDRYWKEKKTPVRQDAPSLCVEENENATIIRYEGTVYRIPQDRIRLMGQHNYFDIGFAYAVCRILHMSEEDFTKGLIDYEPLPHRLQFLGELNGVKYYDDSISTICETAIQALKTLKDTDTILIGGMDRGIDYRELIEYLSRSPVPHIILMEATGKRIFEEITEDYPEFENMQRLIPAEHLEDAVQIAKEVTRPGHSCVMSPAAASYGIFRNFEERGERFRALVFAEQPENTVF</sequence>
<feature type="binding site" evidence="12">
    <location>
        <begin position="112"/>
        <end position="118"/>
    </location>
    <ligand>
        <name>ATP</name>
        <dbReference type="ChEBI" id="CHEBI:30616"/>
    </ligand>
</feature>
<dbReference type="SUPFAM" id="SSF53623">
    <property type="entry name" value="MurD-like peptide ligases, catalytic domain"/>
    <property type="match status" value="1"/>
</dbReference>
<keyword evidence="11 12" id="KW-0961">Cell wall biogenesis/degradation</keyword>
<evidence type="ECO:0000256" key="1">
    <source>
        <dbReference type="ARBA" id="ARBA00004496"/>
    </source>
</evidence>
<dbReference type="Gene3D" id="3.90.190.20">
    <property type="entry name" value="Mur ligase, C-terminal domain"/>
    <property type="match status" value="1"/>
</dbReference>
<comment type="pathway">
    <text evidence="2 12">Cell wall biogenesis; peptidoglycan biosynthesis.</text>
</comment>
<dbReference type="InterPro" id="IPR036615">
    <property type="entry name" value="Mur_ligase_C_dom_sf"/>
</dbReference>
<evidence type="ECO:0000256" key="3">
    <source>
        <dbReference type="ARBA" id="ARBA00022490"/>
    </source>
</evidence>
<comment type="catalytic activity">
    <reaction evidence="12">
        <text>UDP-N-acetyl-alpha-D-muramoyl-L-alanine + D-glutamate + ATP = UDP-N-acetyl-alpha-D-muramoyl-L-alanyl-D-glutamate + ADP + phosphate + H(+)</text>
        <dbReference type="Rhea" id="RHEA:16429"/>
        <dbReference type="ChEBI" id="CHEBI:15378"/>
        <dbReference type="ChEBI" id="CHEBI:29986"/>
        <dbReference type="ChEBI" id="CHEBI:30616"/>
        <dbReference type="ChEBI" id="CHEBI:43474"/>
        <dbReference type="ChEBI" id="CHEBI:83898"/>
        <dbReference type="ChEBI" id="CHEBI:83900"/>
        <dbReference type="ChEBI" id="CHEBI:456216"/>
        <dbReference type="EC" id="6.3.2.9"/>
    </reaction>
</comment>
<comment type="caution">
    <text evidence="14">The sequence shown here is derived from an EMBL/GenBank/DDBJ whole genome shotgun (WGS) entry which is preliminary data.</text>
</comment>
<dbReference type="InterPro" id="IPR036565">
    <property type="entry name" value="Mur-like_cat_sf"/>
</dbReference>
<dbReference type="Gene3D" id="3.40.1190.10">
    <property type="entry name" value="Mur-like, catalytic domain"/>
    <property type="match status" value="1"/>
</dbReference>
<dbReference type="InterPro" id="IPR018109">
    <property type="entry name" value="Folylpolyglutamate_synth_CS"/>
</dbReference>
<keyword evidence="8 12" id="KW-0133">Cell shape</keyword>
<dbReference type="InterPro" id="IPR005762">
    <property type="entry name" value="MurD"/>
</dbReference>
<keyword evidence="4 12" id="KW-0436">Ligase</keyword>
<feature type="domain" description="Mur ligase central" evidence="13">
    <location>
        <begin position="110"/>
        <end position="215"/>
    </location>
</feature>
<dbReference type="NCBIfam" id="TIGR01087">
    <property type="entry name" value="murD"/>
    <property type="match status" value="1"/>
</dbReference>
<dbReference type="EMBL" id="BAABXL010000001">
    <property type="protein sequence ID" value="GAA6267028.1"/>
    <property type="molecule type" value="Genomic_DNA"/>
</dbReference>
<dbReference type="HAMAP" id="MF_00639">
    <property type="entry name" value="MurD"/>
    <property type="match status" value="1"/>
</dbReference>
<dbReference type="SUPFAM" id="SSF53244">
    <property type="entry name" value="MurD-like peptide ligases, peptide-binding domain"/>
    <property type="match status" value="1"/>
</dbReference>
<keyword evidence="6 12" id="KW-0547">Nucleotide-binding</keyword>
<evidence type="ECO:0000256" key="5">
    <source>
        <dbReference type="ARBA" id="ARBA00022618"/>
    </source>
</evidence>
<accession>A0ABQ0ASQ8</accession>
<proteinExistence type="inferred from homology"/>
<organism evidence="14 15">
    <name type="scientific">Enterocloster alcoholdehydrogenati</name>
    <dbReference type="NCBI Taxonomy" id="2547410"/>
    <lineage>
        <taxon>Bacteria</taxon>
        <taxon>Bacillati</taxon>
        <taxon>Bacillota</taxon>
        <taxon>Clostridia</taxon>
        <taxon>Lachnospirales</taxon>
        <taxon>Lachnospiraceae</taxon>
        <taxon>Enterocloster</taxon>
    </lineage>
</organism>
<evidence type="ECO:0000313" key="15">
    <source>
        <dbReference type="Proteomes" id="UP001600894"/>
    </source>
</evidence>
<reference evidence="14 15" key="1">
    <citation type="submission" date="2024-04" db="EMBL/GenBank/DDBJ databases">
        <title>Defined microbial consortia suppress multidrug-resistant proinflammatory Enterobacteriaceae via ecological control.</title>
        <authorList>
            <person name="Furuichi M."/>
            <person name="Kawaguchi T."/>
            <person name="Pust M."/>
            <person name="Yasuma K."/>
            <person name="Plichta D."/>
            <person name="Hasegawa N."/>
            <person name="Ohya T."/>
            <person name="Bhattarai S."/>
            <person name="Sasajima S."/>
            <person name="Aoto Y."/>
            <person name="Tuganbaev T."/>
            <person name="Yaginuma M."/>
            <person name="Ueda M."/>
            <person name="Okahashi N."/>
            <person name="Amafuji K."/>
            <person name="Kiridooshi Y."/>
            <person name="Sugita K."/>
            <person name="Strazar M."/>
            <person name="Skelly A."/>
            <person name="Suda W."/>
            <person name="Hattori M."/>
            <person name="Nakamoto N."/>
            <person name="Caballero S."/>
            <person name="Norman J."/>
            <person name="Olle B."/>
            <person name="Tanoue T."/>
            <person name="Arita M."/>
            <person name="Bucci V."/>
            <person name="Atarashi K."/>
            <person name="Xavier R."/>
            <person name="Honda K."/>
        </authorList>
    </citation>
    <scope>NUCLEOTIDE SEQUENCE [LARGE SCALE GENOMIC DNA]</scope>
    <source>
        <strain evidence="15">f13</strain>
    </source>
</reference>
<evidence type="ECO:0000313" key="14">
    <source>
        <dbReference type="EMBL" id="GAA6267028.1"/>
    </source>
</evidence>
<evidence type="ECO:0000256" key="9">
    <source>
        <dbReference type="ARBA" id="ARBA00022984"/>
    </source>
</evidence>
<dbReference type="PROSITE" id="PS01011">
    <property type="entry name" value="FOLYLPOLYGLU_SYNT_1"/>
    <property type="match status" value="1"/>
</dbReference>
<name>A0ABQ0ASQ8_9FIRM</name>
<dbReference type="RefSeq" id="WP_176255860.1">
    <property type="nucleotide sequence ID" value="NZ_BAABXL010000001.1"/>
</dbReference>
<dbReference type="Proteomes" id="UP001600894">
    <property type="component" value="Unassembled WGS sequence"/>
</dbReference>
<dbReference type="Gene3D" id="3.40.50.720">
    <property type="entry name" value="NAD(P)-binding Rossmann-like Domain"/>
    <property type="match status" value="1"/>
</dbReference>